<evidence type="ECO:0000256" key="7">
    <source>
        <dbReference type="ARBA" id="ARBA00022842"/>
    </source>
</evidence>
<evidence type="ECO:0000256" key="10">
    <source>
        <dbReference type="PIRNR" id="PIRNR006268"/>
    </source>
</evidence>
<comment type="similarity">
    <text evidence="10">Belongs to the ApbE family.</text>
</comment>
<dbReference type="Pfam" id="PF02424">
    <property type="entry name" value="ApbE"/>
    <property type="match status" value="1"/>
</dbReference>
<evidence type="ECO:0000256" key="5">
    <source>
        <dbReference type="ARBA" id="ARBA00022723"/>
    </source>
</evidence>
<evidence type="ECO:0000256" key="9">
    <source>
        <dbReference type="ARBA" id="ARBA00048540"/>
    </source>
</evidence>
<keyword evidence="13" id="KW-1185">Reference proteome</keyword>
<dbReference type="PANTHER" id="PTHR30040">
    <property type="entry name" value="THIAMINE BIOSYNTHESIS LIPOPROTEIN APBE"/>
    <property type="match status" value="1"/>
</dbReference>
<dbReference type="GO" id="GO:0016740">
    <property type="term" value="F:transferase activity"/>
    <property type="evidence" value="ECO:0007669"/>
    <property type="project" value="UniProtKB-UniRule"/>
</dbReference>
<evidence type="ECO:0000256" key="8">
    <source>
        <dbReference type="ARBA" id="ARBA00031306"/>
    </source>
</evidence>
<dbReference type="GO" id="GO:0046872">
    <property type="term" value="F:metal ion binding"/>
    <property type="evidence" value="ECO:0007669"/>
    <property type="project" value="UniProtKB-UniRule"/>
</dbReference>
<dbReference type="PANTHER" id="PTHR30040:SF2">
    <property type="entry name" value="FAD:PROTEIN FMN TRANSFERASE"/>
    <property type="match status" value="1"/>
</dbReference>
<protein>
    <recommendedName>
        <fullName evidence="2 10">FAD:protein FMN transferase</fullName>
        <ecNumber evidence="1 10">2.7.1.180</ecNumber>
    </recommendedName>
    <alternativeName>
        <fullName evidence="8 10">Flavin transferase</fullName>
    </alternativeName>
</protein>
<dbReference type="OrthoDB" id="9778595at2"/>
<dbReference type="KEGG" id="nwi:Nwi_2816"/>
<name>Q3SNS2_NITWN</name>
<dbReference type="HOGENOM" id="CLU_044403_0_2_5"/>
<proteinExistence type="inferred from homology"/>
<keyword evidence="7 10" id="KW-0460">Magnesium</keyword>
<dbReference type="Gene3D" id="3.10.520.10">
    <property type="entry name" value="ApbE-like domains"/>
    <property type="match status" value="1"/>
</dbReference>
<keyword evidence="12" id="KW-0449">Lipoprotein</keyword>
<evidence type="ECO:0000256" key="1">
    <source>
        <dbReference type="ARBA" id="ARBA00011955"/>
    </source>
</evidence>
<keyword evidence="3 10" id="KW-0285">Flavoprotein</keyword>
<dbReference type="InterPro" id="IPR003374">
    <property type="entry name" value="ApbE-like_sf"/>
</dbReference>
<dbReference type="SUPFAM" id="SSF143631">
    <property type="entry name" value="ApbE-like"/>
    <property type="match status" value="1"/>
</dbReference>
<evidence type="ECO:0000256" key="6">
    <source>
        <dbReference type="ARBA" id="ARBA00022827"/>
    </source>
</evidence>
<keyword evidence="5 10" id="KW-0479">Metal-binding</keyword>
<dbReference type="EMBL" id="CP000115">
    <property type="protein sequence ID" value="ABA06069.1"/>
    <property type="molecule type" value="Genomic_DNA"/>
</dbReference>
<keyword evidence="6 10" id="KW-0274">FAD</keyword>
<evidence type="ECO:0000256" key="4">
    <source>
        <dbReference type="ARBA" id="ARBA00022679"/>
    </source>
</evidence>
<dbReference type="PIRSF" id="PIRSF006268">
    <property type="entry name" value="ApbE"/>
    <property type="match status" value="1"/>
</dbReference>
<sequence length="338" mass="36555">MTAPVARRVAIPIIPEMPHAVSSAERIRELAGTTMGTTWTVKFVGSSARAQTLHRMIPLALERVIAQMSPWEGQSDISRFNRLALNRWQDLPPEFSRVMVSALRIAAESGGAYDPTMGALVDLWGFGPSGARASPPSPDEIAQRHRECGWRRLDLDAGARRMRRSSYGLLDLCGIAKGFAVDLVAETLRELGIHNALVEIGGELRGLGVKPDGSPWWVEIDRPARPTDKAAAEPILVALHQLAIATSGCERGFTRGADHFSHTLDPRTGWPIANGMMTATVLHPSCMEADGYATALMVLGPDAGVDFAVKHQLAALILFRQGDAVMERTTPALDAMLA</sequence>
<dbReference type="eggNOG" id="COG1477">
    <property type="taxonomic scope" value="Bacteria"/>
</dbReference>
<dbReference type="AlphaFoldDB" id="Q3SNS2"/>
<feature type="binding site" evidence="11">
    <location>
        <position position="294"/>
    </location>
    <ligand>
        <name>Mg(2+)</name>
        <dbReference type="ChEBI" id="CHEBI:18420"/>
    </ligand>
</feature>
<gene>
    <name evidence="12" type="ordered locus">Nwi_2816</name>
</gene>
<dbReference type="InterPro" id="IPR024932">
    <property type="entry name" value="ApbE"/>
</dbReference>
<evidence type="ECO:0000256" key="11">
    <source>
        <dbReference type="PIRSR" id="PIRSR006268-2"/>
    </source>
</evidence>
<evidence type="ECO:0000313" key="12">
    <source>
        <dbReference type="EMBL" id="ABA06069.1"/>
    </source>
</evidence>
<dbReference type="RefSeq" id="WP_011316014.1">
    <property type="nucleotide sequence ID" value="NC_007406.1"/>
</dbReference>
<evidence type="ECO:0000256" key="3">
    <source>
        <dbReference type="ARBA" id="ARBA00022630"/>
    </source>
</evidence>
<feature type="binding site" evidence="11">
    <location>
        <position position="174"/>
    </location>
    <ligand>
        <name>Mg(2+)</name>
        <dbReference type="ChEBI" id="CHEBI:18420"/>
    </ligand>
</feature>
<comment type="cofactor">
    <cofactor evidence="11">
        <name>Mg(2+)</name>
        <dbReference type="ChEBI" id="CHEBI:18420"/>
    </cofactor>
    <cofactor evidence="11">
        <name>Mn(2+)</name>
        <dbReference type="ChEBI" id="CHEBI:29035"/>
    </cofactor>
    <text evidence="11">Magnesium. Can also use manganese.</text>
</comment>
<dbReference type="STRING" id="323098.Nwi_2816"/>
<reference evidence="12 13" key="1">
    <citation type="journal article" date="2006" name="Appl. Environ. Microbiol.">
        <title>Genome sequence of the chemolithoautotrophic nitrite-oxidizing bacterium Nitrobacter winogradskyi Nb-255.</title>
        <authorList>
            <person name="Starkenburg S.R."/>
            <person name="Chain P.S."/>
            <person name="Sayavedra-Soto L.A."/>
            <person name="Hauser L."/>
            <person name="Land M.L."/>
            <person name="Larimer F.W."/>
            <person name="Malfatti S.A."/>
            <person name="Klotz M.G."/>
            <person name="Bottomley P.J."/>
            <person name="Arp D.J."/>
            <person name="Hickey W.J."/>
        </authorList>
    </citation>
    <scope>NUCLEOTIDE SEQUENCE [LARGE SCALE GENOMIC DNA]</scope>
    <source>
        <strain evidence="13">ATCC 25391 / DSM 10237 / CIP 104748 / NCIMB 11846 / Nb-255</strain>
    </source>
</reference>
<accession>Q3SNS2</accession>
<organism evidence="12 13">
    <name type="scientific">Nitrobacter winogradskyi (strain ATCC 25391 / DSM 10237 / CIP 104748 / NCIMB 11846 / Nb-255)</name>
    <dbReference type="NCBI Taxonomy" id="323098"/>
    <lineage>
        <taxon>Bacteria</taxon>
        <taxon>Pseudomonadati</taxon>
        <taxon>Pseudomonadota</taxon>
        <taxon>Alphaproteobacteria</taxon>
        <taxon>Hyphomicrobiales</taxon>
        <taxon>Nitrobacteraceae</taxon>
        <taxon>Nitrobacter</taxon>
    </lineage>
</organism>
<comment type="catalytic activity">
    <reaction evidence="9 10">
        <text>L-threonyl-[protein] + FAD = FMN-L-threonyl-[protein] + AMP + H(+)</text>
        <dbReference type="Rhea" id="RHEA:36847"/>
        <dbReference type="Rhea" id="RHEA-COMP:11060"/>
        <dbReference type="Rhea" id="RHEA-COMP:11061"/>
        <dbReference type="ChEBI" id="CHEBI:15378"/>
        <dbReference type="ChEBI" id="CHEBI:30013"/>
        <dbReference type="ChEBI" id="CHEBI:57692"/>
        <dbReference type="ChEBI" id="CHEBI:74257"/>
        <dbReference type="ChEBI" id="CHEBI:456215"/>
        <dbReference type="EC" id="2.7.1.180"/>
    </reaction>
</comment>
<dbReference type="EC" id="2.7.1.180" evidence="1 10"/>
<keyword evidence="4 10" id="KW-0808">Transferase</keyword>
<evidence type="ECO:0000256" key="2">
    <source>
        <dbReference type="ARBA" id="ARBA00016337"/>
    </source>
</evidence>
<evidence type="ECO:0000313" key="13">
    <source>
        <dbReference type="Proteomes" id="UP000002531"/>
    </source>
</evidence>
<dbReference type="Proteomes" id="UP000002531">
    <property type="component" value="Chromosome"/>
</dbReference>
<feature type="binding site" evidence="11">
    <location>
        <position position="290"/>
    </location>
    <ligand>
        <name>Mg(2+)</name>
        <dbReference type="ChEBI" id="CHEBI:18420"/>
    </ligand>
</feature>